<dbReference type="InterPro" id="IPR027417">
    <property type="entry name" value="P-loop_NTPase"/>
</dbReference>
<dbReference type="AlphaFoldDB" id="A0A495ABG2"/>
<proteinExistence type="predicted"/>
<dbReference type="Proteomes" id="UP000249516">
    <property type="component" value="Unassembled WGS sequence"/>
</dbReference>
<name>A0A495ABG2_9MICC</name>
<keyword evidence="2" id="KW-1185">Reference proteome</keyword>
<evidence type="ECO:0000313" key="2">
    <source>
        <dbReference type="Proteomes" id="UP000249516"/>
    </source>
</evidence>
<organism evidence="1 2">
    <name type="scientific">Kocuria tytonis</name>
    <dbReference type="NCBI Taxonomy" id="2054280"/>
    <lineage>
        <taxon>Bacteria</taxon>
        <taxon>Bacillati</taxon>
        <taxon>Actinomycetota</taxon>
        <taxon>Actinomycetes</taxon>
        <taxon>Micrococcales</taxon>
        <taxon>Micrococcaceae</taxon>
        <taxon>Kocuria</taxon>
    </lineage>
</organism>
<evidence type="ECO:0000313" key="1">
    <source>
        <dbReference type="EMBL" id="RKQ36784.1"/>
    </source>
</evidence>
<comment type="caution">
    <text evidence="1">The sequence shown here is derived from an EMBL/GenBank/DDBJ whole genome shotgun (WGS) entry which is preliminary data.</text>
</comment>
<dbReference type="Gene3D" id="3.40.50.300">
    <property type="entry name" value="P-loop containing nucleotide triphosphate hydrolases"/>
    <property type="match status" value="1"/>
</dbReference>
<dbReference type="EMBL" id="PNJG02000001">
    <property type="protein sequence ID" value="RKQ36784.1"/>
    <property type="molecule type" value="Genomic_DNA"/>
</dbReference>
<gene>
    <name evidence="1" type="ORF">C1C97_003980</name>
</gene>
<reference evidence="1 2" key="1">
    <citation type="submission" date="2018-10" db="EMBL/GenBank/DDBJ databases">
        <title>Kocuria tytouropygialis sp. nov., isolated from the uropygial gland of an American barn owl (Tyto furcata).</title>
        <authorList>
            <person name="Braun M.S."/>
            <person name="Wang E."/>
            <person name="Zimmermann S."/>
            <person name="Wagner H."/>
            <person name="Wink M."/>
        </authorList>
    </citation>
    <scope>NUCLEOTIDE SEQUENCE [LARGE SCALE GENOMIC DNA]</scope>
    <source>
        <strain evidence="1 2">442</strain>
    </source>
</reference>
<protein>
    <submittedName>
        <fullName evidence="1">Uncharacterized protein</fullName>
    </submittedName>
</protein>
<sequence>MFLSQLDWQLMHTVPERFGVAVDYPGGTAGLASKLQEYRKKMTDGQRQLPEQTRVEGNRGQAPAVYRWDWGPARKRHASRVISIYDTPGEAVATLQRTTELGHLRAADAVVLVIDPFSLSENRELAREKGIDPGSETLANDVLDGLIGSLRYDDQNVGKGKLLTTPLAIAVTKMDAFWSQFPEGSPLRTTGEAVPYFDEEDSKSVHDFVLSQLQAWGGANLTNKIAANFKTFRYFAVSALGDEPSYRDGRLTGTVSPTRVVDPVLWILSGDRKFLPTDSSQSGS</sequence>
<accession>A0A495ABG2</accession>